<evidence type="ECO:0000256" key="2">
    <source>
        <dbReference type="SAM" id="SignalP"/>
    </source>
</evidence>
<sequence length="1911" mass="217908">MMIAPLFVFVSLALANNYCVEKTNGNCQKICQDAPLNFDGTFNHIPSNEELNSDSYTTHNIYVADDVDFLNSNQNFILCDPSIKLIYPTEVTELTISNEEIRVEYRYLKPNNVPILFHFNSTLIIQIGADKTSSTPSIMIEATKPNLFIKPRFLTENIKENVISITEKSEKINVYELTEDIQTAFSNTDKLIDKLKTYYCLSDHDEKCKDYSHLNPTYIKSITEVVKHPCYLIVETSLRQLYISEFQLRYTHIICLEGSDVTYRPQFSACHPRDFYAIMHSKYIEIAGMYFEGKGSLTVISAFYMGLHSTTQVNNFDFTLKSPEPFHDSDSAIDPLSYDRSALTINPKIKIDEMSIFCGSSLFTGLFEPDKYFSKYITSLNTPEEYVKYYYNDIIYYLRDGEHEITDSWTKPCHIGSYGTDHFLRVVFNNVNSFSGNKADFIYVNTNNNITIRPWKHLSLVEYPSTSHARFIIEVNGDVIVHKKKLSSSNHISDDKCQIKGSGTLRFLDLNHYNNITAHCEIDDTITAVFDNSVNKDVYLCIGQSSLEKCKSEIDNVDSIKNVDWIWQKNVNAIHNIDYYTKVFVTDEQYLSSYNQQEIILTAKSYLTIETNKLTVNKDSVNGIVAQKKSAKLRVNLIAERTFYYNYFYRKYPLKIQYNEDPTEIDLNIYLNYENILLSMNYPDTFQANTIKLSGRSVLNIRDSLKEVVKIFQPSESTIIQVSPDQDYADICYSDNFKQCSQFEDYVWAPNISEFIKYDSVSTKSKVTLFKDISLSMNSNFYVNSYFYCMDGITITCDLPNNAIIYMAYEGLGIITDKSYFFECDYSSKVKFIFDIKEKITFENQYNRGSISIEFKSSLKSFEIIPGHYVKSYSSNTPLISVPKDLAIYSPLSDNIKKIFNSDNIHKSTSWTYLYLSEDAKSLCTGNDCSPFSDFQDDENLPENIVLVVGSNDVLKIPKNWVKQHNVYLLTSGSVYQDITINDVVVITYLSDGILLNENFKIISGNLNIKVPQVFTINANLSTGYEIQQYLYAAKLDITQNTKTNAHIGSLISNQNKMKTKVINFNGMSETNTLTILLKDESDLYEFNILNDYQTNYNSYANNDFGYDNICYCPAKDIEYYCSGKFYHASDITSFLASVKGNPGKQANLNMDLIIPFPTGEHYILNPSNENIKIELPDHPSLFSIHENDKIQVTYKDSTLIDILSKCTIKVGLKDSITFDIKSSTKSSIIFSLESDVFISSESEFLANFNFDLINNSFSFLTDDLDKYKDIFGDTIKEYISVCAYQVNSDSCSFKYKKLISDVFKVPVDFHELEIAPITNPIEITLPSIFNTIKAYILPKSTSTLTINDVKSLQINSESIIVNEFWEFTGDRNILSFKLNTDSSLSISDENNARLSLLLTNSLSSIDLRKCVPQESKQISIHKYGQEANELTIYGSSDIYRNFKNHLISYDGIRLISNSSQKYICICNNNELCVKCKEDTEGFVTETNKITSDPGENVDIRIFSDIETSSNVFSNEHNVYVDMNCKLNITDVQSVDQTIDDKIKVDHLIFNNSSNILLKPRDPSFDITMQKIYSGLSFTIEMDTFLKLNVVNSNEKDLNASELFVKGWGELNIFDYPFHKIIANRSISVIKGVYTICNSQAGNSYCSYDSAGYKLLENRYDFVEDFDPNSKIVVFLDSFTHGFDVNIHHFSGQKIQFMRNPNSLHLLEKQNKLRFLSTTELLSKQDSTMELAGSEGGAKLETSDSDLFIVGFYENLTLKQEGKASANMSMITIQPLCERGTVYVDDSFDIGKQKVKIEIEEDKKISLFIVFNESVSSKEQIQDSIEFDSEKISVNIVDKEEYNNNNNIKPKSQKKHLSKGGIAGIVIAVLVVVGAAAVITIFLLKKKRKVTNDLTEISNDTSDNNSKSEEP</sequence>
<gene>
    <name evidence="3" type="ORF">M9Y10_014389</name>
</gene>
<name>A0ABR2KZD6_9EUKA</name>
<proteinExistence type="predicted"/>
<evidence type="ECO:0000313" key="4">
    <source>
        <dbReference type="Proteomes" id="UP001470230"/>
    </source>
</evidence>
<dbReference type="Proteomes" id="UP001470230">
    <property type="component" value="Unassembled WGS sequence"/>
</dbReference>
<evidence type="ECO:0000256" key="1">
    <source>
        <dbReference type="SAM" id="Phobius"/>
    </source>
</evidence>
<evidence type="ECO:0000313" key="3">
    <source>
        <dbReference type="EMBL" id="KAK8896486.1"/>
    </source>
</evidence>
<protein>
    <submittedName>
        <fullName evidence="3">Uncharacterized protein</fullName>
    </submittedName>
</protein>
<reference evidence="3 4" key="1">
    <citation type="submission" date="2024-04" db="EMBL/GenBank/DDBJ databases">
        <title>Tritrichomonas musculus Genome.</title>
        <authorList>
            <person name="Alves-Ferreira E."/>
            <person name="Grigg M."/>
            <person name="Lorenzi H."/>
            <person name="Galac M."/>
        </authorList>
    </citation>
    <scope>NUCLEOTIDE SEQUENCE [LARGE SCALE GENOMIC DNA]</scope>
    <source>
        <strain evidence="3 4">EAF2021</strain>
    </source>
</reference>
<feature type="chain" id="PRO_5047250047" evidence="2">
    <location>
        <begin position="16"/>
        <end position="1911"/>
    </location>
</feature>
<keyword evidence="4" id="KW-1185">Reference proteome</keyword>
<keyword evidence="1" id="KW-1133">Transmembrane helix</keyword>
<accession>A0ABR2KZD6</accession>
<dbReference type="EMBL" id="JAPFFF010000002">
    <property type="protein sequence ID" value="KAK8896486.1"/>
    <property type="molecule type" value="Genomic_DNA"/>
</dbReference>
<keyword evidence="2" id="KW-0732">Signal</keyword>
<feature type="transmembrane region" description="Helical" evidence="1">
    <location>
        <begin position="1861"/>
        <end position="1884"/>
    </location>
</feature>
<organism evidence="3 4">
    <name type="scientific">Tritrichomonas musculus</name>
    <dbReference type="NCBI Taxonomy" id="1915356"/>
    <lineage>
        <taxon>Eukaryota</taxon>
        <taxon>Metamonada</taxon>
        <taxon>Parabasalia</taxon>
        <taxon>Tritrichomonadida</taxon>
        <taxon>Tritrichomonadidae</taxon>
        <taxon>Tritrichomonas</taxon>
    </lineage>
</organism>
<comment type="caution">
    <text evidence="3">The sequence shown here is derived from an EMBL/GenBank/DDBJ whole genome shotgun (WGS) entry which is preliminary data.</text>
</comment>
<feature type="signal peptide" evidence="2">
    <location>
        <begin position="1"/>
        <end position="15"/>
    </location>
</feature>
<keyword evidence="1" id="KW-0812">Transmembrane</keyword>
<keyword evidence="1" id="KW-0472">Membrane</keyword>